<dbReference type="KEGG" id="abp:AGABI1DRAFT130500"/>
<dbReference type="EMBL" id="JH971396">
    <property type="protein sequence ID" value="EKM77418.1"/>
    <property type="molecule type" value="Genomic_DNA"/>
</dbReference>
<evidence type="ECO:0000313" key="1">
    <source>
        <dbReference type="EMBL" id="EKM77418.1"/>
    </source>
</evidence>
<dbReference type="OrthoDB" id="2688364at2759"/>
<evidence type="ECO:0008006" key="3">
    <source>
        <dbReference type="Google" id="ProtNLM"/>
    </source>
</evidence>
<dbReference type="eggNOG" id="ENOG502RCN4">
    <property type="taxonomic scope" value="Eukaryota"/>
</dbReference>
<dbReference type="RefSeq" id="XP_007332055.1">
    <property type="nucleotide sequence ID" value="XM_007331993.1"/>
</dbReference>
<dbReference type="HOGENOM" id="CLU_577410_0_0_1"/>
<reference evidence="2" key="1">
    <citation type="journal article" date="2012" name="Proc. Natl. Acad. Sci. U.S.A.">
        <title>Genome sequence of the button mushroom Agaricus bisporus reveals mechanisms governing adaptation to a humic-rich ecological niche.</title>
        <authorList>
            <person name="Morin E."/>
            <person name="Kohler A."/>
            <person name="Baker A.R."/>
            <person name="Foulongne-Oriol M."/>
            <person name="Lombard V."/>
            <person name="Nagy L.G."/>
            <person name="Ohm R.A."/>
            <person name="Patyshakuliyeva A."/>
            <person name="Brun A."/>
            <person name="Aerts A.L."/>
            <person name="Bailey A.M."/>
            <person name="Billette C."/>
            <person name="Coutinho P.M."/>
            <person name="Deakin G."/>
            <person name="Doddapaneni H."/>
            <person name="Floudas D."/>
            <person name="Grimwood J."/>
            <person name="Hilden K."/>
            <person name="Kuees U."/>
            <person name="LaButti K.M."/>
            <person name="Lapidus A."/>
            <person name="Lindquist E.A."/>
            <person name="Lucas S.M."/>
            <person name="Murat C."/>
            <person name="Riley R.W."/>
            <person name="Salamov A.A."/>
            <person name="Schmutz J."/>
            <person name="Subramanian V."/>
            <person name="Woesten H.A.B."/>
            <person name="Xu J."/>
            <person name="Eastwood D.C."/>
            <person name="Foster G.D."/>
            <person name="Sonnenberg A.S."/>
            <person name="Cullen D."/>
            <person name="de Vries R.P."/>
            <person name="Lundell T."/>
            <person name="Hibbett D.S."/>
            <person name="Henrissat B."/>
            <person name="Burton K.S."/>
            <person name="Kerrigan R.W."/>
            <person name="Challen M.P."/>
            <person name="Grigoriev I.V."/>
            <person name="Martin F."/>
        </authorList>
    </citation>
    <scope>NUCLEOTIDE SEQUENCE [LARGE SCALE GENOMIC DNA]</scope>
    <source>
        <strain evidence="2">JB137-S8 / ATCC MYA-4627 / FGSC 10392</strain>
    </source>
</reference>
<dbReference type="AlphaFoldDB" id="K5X2N1"/>
<keyword evidence="2" id="KW-1185">Reference proteome</keyword>
<accession>K5X2N1</accession>
<sequence>MAFLNPLDLISLRKTCKYIYDTSHLRIVWLHALAIVCARNNLFVPTFEGDLTTEQLFQAATAPLRFSAFVRKRYRCGLDVNFRKEEYKPLTLDTYTTIDLKLSDQDYGRKLFVVPGGRYIIVMSLETLQLWDVGVRGDGGSEVATKLVATPLQLNKHCYTNDHLCVQHTRSGASLRVAVSSSPAWRPDAYARDSVLVVYEIRPSEVDAKFEEIAMTEIDSLTHIIQLVDDKLVALLDEKDVMVWDFVRDLRAEWSSRPGQYFRDMFVSVDDVMLTDGRGVTQIKLPKLNQGPTLASMEFSIMYPGYFGEMKKDLKNIGRLSGWYCGWRDPILDKFSYVGPPERQEVLLSRYAFTSRRLPEYPARRSPQDGPILLCKQTLEASQDLDLRGQGAMEYQYSEGNLVGTSTLKDYLLECVVLSSHDHKKRSGFARVEMKLEHPVCRWMDSFVCPSSGRVYYVTDDGKMVIADIPGLY</sequence>
<name>K5X2N1_AGABU</name>
<gene>
    <name evidence="1" type="ORF">AGABI1DRAFT_130500</name>
</gene>
<dbReference type="GeneID" id="18827226"/>
<dbReference type="InParanoid" id="K5X2N1"/>
<protein>
    <recommendedName>
        <fullName evidence="3">F-box domain-containing protein</fullName>
    </recommendedName>
</protein>
<dbReference type="Proteomes" id="UP000008493">
    <property type="component" value="Unassembled WGS sequence"/>
</dbReference>
<organism evidence="1 2">
    <name type="scientific">Agaricus bisporus var. burnettii (strain JB137-S8 / ATCC MYA-4627 / FGSC 10392)</name>
    <name type="common">White button mushroom</name>
    <dbReference type="NCBI Taxonomy" id="597362"/>
    <lineage>
        <taxon>Eukaryota</taxon>
        <taxon>Fungi</taxon>
        <taxon>Dikarya</taxon>
        <taxon>Basidiomycota</taxon>
        <taxon>Agaricomycotina</taxon>
        <taxon>Agaricomycetes</taxon>
        <taxon>Agaricomycetidae</taxon>
        <taxon>Agaricales</taxon>
        <taxon>Agaricineae</taxon>
        <taxon>Agaricaceae</taxon>
        <taxon>Agaricus</taxon>
    </lineage>
</organism>
<evidence type="ECO:0000313" key="2">
    <source>
        <dbReference type="Proteomes" id="UP000008493"/>
    </source>
</evidence>
<proteinExistence type="predicted"/>